<feature type="compositionally biased region" description="Basic and acidic residues" evidence="1">
    <location>
        <begin position="8"/>
        <end position="21"/>
    </location>
</feature>
<name>A0A9W8ARB3_9FUNG</name>
<evidence type="ECO:0000256" key="1">
    <source>
        <dbReference type="SAM" id="MobiDB-lite"/>
    </source>
</evidence>
<evidence type="ECO:0000313" key="3">
    <source>
        <dbReference type="Proteomes" id="UP001150925"/>
    </source>
</evidence>
<feature type="compositionally biased region" description="Basic and acidic residues" evidence="1">
    <location>
        <begin position="148"/>
        <end position="157"/>
    </location>
</feature>
<comment type="caution">
    <text evidence="2">The sequence shown here is derived from an EMBL/GenBank/DDBJ whole genome shotgun (WGS) entry which is preliminary data.</text>
</comment>
<feature type="region of interest" description="Disordered" evidence="1">
    <location>
        <begin position="1"/>
        <end position="157"/>
    </location>
</feature>
<dbReference type="EMBL" id="JANBPY010001036">
    <property type="protein sequence ID" value="KAJ1961974.1"/>
    <property type="molecule type" value="Genomic_DNA"/>
</dbReference>
<feature type="compositionally biased region" description="Basic and acidic residues" evidence="1">
    <location>
        <begin position="81"/>
        <end position="102"/>
    </location>
</feature>
<keyword evidence="3" id="KW-1185">Reference proteome</keyword>
<evidence type="ECO:0000313" key="2">
    <source>
        <dbReference type="EMBL" id="KAJ1961974.1"/>
    </source>
</evidence>
<accession>A0A9W8ARB3</accession>
<protein>
    <submittedName>
        <fullName evidence="2">Uncharacterized protein</fullName>
    </submittedName>
</protein>
<feature type="compositionally biased region" description="Basic residues" evidence="1">
    <location>
        <begin position="68"/>
        <end position="80"/>
    </location>
</feature>
<dbReference type="AlphaFoldDB" id="A0A9W8ARB3"/>
<feature type="compositionally biased region" description="Basic residues" evidence="1">
    <location>
        <begin position="37"/>
        <end position="55"/>
    </location>
</feature>
<gene>
    <name evidence="2" type="ORF">IWQ62_003678</name>
</gene>
<feature type="non-terminal residue" evidence="2">
    <location>
        <position position="157"/>
    </location>
</feature>
<dbReference type="Proteomes" id="UP001150925">
    <property type="component" value="Unassembled WGS sequence"/>
</dbReference>
<reference evidence="2" key="1">
    <citation type="submission" date="2022-07" db="EMBL/GenBank/DDBJ databases">
        <title>Phylogenomic reconstructions and comparative analyses of Kickxellomycotina fungi.</title>
        <authorList>
            <person name="Reynolds N.K."/>
            <person name="Stajich J.E."/>
            <person name="Barry K."/>
            <person name="Grigoriev I.V."/>
            <person name="Crous P."/>
            <person name="Smith M.E."/>
        </authorList>
    </citation>
    <scope>NUCLEOTIDE SEQUENCE</scope>
    <source>
        <strain evidence="2">RSA 1196</strain>
    </source>
</reference>
<organism evidence="2 3">
    <name type="scientific">Dispira parvispora</name>
    <dbReference type="NCBI Taxonomy" id="1520584"/>
    <lineage>
        <taxon>Eukaryota</taxon>
        <taxon>Fungi</taxon>
        <taxon>Fungi incertae sedis</taxon>
        <taxon>Zoopagomycota</taxon>
        <taxon>Kickxellomycotina</taxon>
        <taxon>Dimargaritomycetes</taxon>
        <taxon>Dimargaritales</taxon>
        <taxon>Dimargaritaceae</taxon>
        <taxon>Dispira</taxon>
    </lineage>
</organism>
<proteinExistence type="predicted"/>
<sequence>MPSTSRSPNRERSREPRRDRSPSPSPPYQGQVDRYRPSRRYSRSPRASSRTKYKSRQYTSHRDTRYPTRSRSRSYVRSRSRTREDTYRYRSRDRDGDRDRNSRAPYRRHERPRSPGYRYNDNPRFNGDRPSRPPPRGFRAEPPSAEFLAHRKAEREA</sequence>